<dbReference type="Proteomes" id="UP000000379">
    <property type="component" value="Chromosome"/>
</dbReference>
<feature type="domain" description="Nitrite/Sulfite reductase ferredoxin-like" evidence="12">
    <location>
        <begin position="365"/>
        <end position="432"/>
    </location>
</feature>
<evidence type="ECO:0000259" key="11">
    <source>
        <dbReference type="Pfam" id="PF01077"/>
    </source>
</evidence>
<dbReference type="GO" id="GO:0009337">
    <property type="term" value="C:sulfite reductase complex (NADPH)"/>
    <property type="evidence" value="ECO:0007669"/>
    <property type="project" value="TreeGrafter"/>
</dbReference>
<name>D7CUP6_TRURR</name>
<keyword evidence="6" id="KW-0479">Metal-binding</keyword>
<evidence type="ECO:0000259" key="12">
    <source>
        <dbReference type="Pfam" id="PF03460"/>
    </source>
</evidence>
<dbReference type="InterPro" id="IPR045169">
    <property type="entry name" value="NO2/SO3_Rdtase_4Fe4S_prot"/>
</dbReference>
<gene>
    <name evidence="13" type="ordered locus">Trad_0904</name>
</gene>
<dbReference type="SUPFAM" id="SSF56014">
    <property type="entry name" value="Nitrite and sulphite reductase 4Fe-4S domain-like"/>
    <property type="match status" value="2"/>
</dbReference>
<dbReference type="InterPro" id="IPR006066">
    <property type="entry name" value="NO2/SO3_Rdtase_FeS/sirohaem_BS"/>
</dbReference>
<keyword evidence="5" id="KW-0349">Heme</keyword>
<dbReference type="PRINTS" id="PR00397">
    <property type="entry name" value="SIROHAEM"/>
</dbReference>
<dbReference type="GO" id="GO:0000103">
    <property type="term" value="P:sulfate assimilation"/>
    <property type="evidence" value="ECO:0007669"/>
    <property type="project" value="TreeGrafter"/>
</dbReference>
<dbReference type="PROSITE" id="PS00365">
    <property type="entry name" value="NIR_SIR"/>
    <property type="match status" value="1"/>
</dbReference>
<dbReference type="AlphaFoldDB" id="D7CUP6"/>
<dbReference type="EMBL" id="CP002049">
    <property type="protein sequence ID" value="ADI14037.1"/>
    <property type="molecule type" value="Genomic_DNA"/>
</dbReference>
<feature type="region of interest" description="Disordered" evidence="10">
    <location>
        <begin position="1"/>
        <end position="26"/>
    </location>
</feature>
<feature type="domain" description="Nitrite/Sulfite reductase ferredoxin-like" evidence="12">
    <location>
        <begin position="81"/>
        <end position="139"/>
    </location>
</feature>
<evidence type="ECO:0000256" key="2">
    <source>
        <dbReference type="ARBA" id="ARBA00001966"/>
    </source>
</evidence>
<keyword evidence="14" id="KW-1185">Reference proteome</keyword>
<evidence type="ECO:0000256" key="4">
    <source>
        <dbReference type="ARBA" id="ARBA00022485"/>
    </source>
</evidence>
<dbReference type="HOGENOM" id="CLU_001975_3_2_0"/>
<dbReference type="GO" id="GO:0016002">
    <property type="term" value="F:sulfite reductase activity"/>
    <property type="evidence" value="ECO:0007669"/>
    <property type="project" value="TreeGrafter"/>
</dbReference>
<accession>D7CUP6</accession>
<dbReference type="Gene3D" id="3.90.480.10">
    <property type="entry name" value="Sulfite Reductase Hemoprotein,Domain 2"/>
    <property type="match status" value="1"/>
</dbReference>
<evidence type="ECO:0000256" key="10">
    <source>
        <dbReference type="SAM" id="MobiDB-lite"/>
    </source>
</evidence>
<comment type="cofactor">
    <cofactor evidence="2">
        <name>[4Fe-4S] cluster</name>
        <dbReference type="ChEBI" id="CHEBI:49883"/>
    </cofactor>
</comment>
<dbReference type="STRING" id="649638.Trad_0904"/>
<dbReference type="GO" id="GO:0050311">
    <property type="term" value="F:sulfite reductase (ferredoxin) activity"/>
    <property type="evidence" value="ECO:0007669"/>
    <property type="project" value="UniProtKB-EC"/>
</dbReference>
<dbReference type="InterPro" id="IPR005117">
    <property type="entry name" value="NiRdtase/SiRdtase_haem-b_fer"/>
</dbReference>
<evidence type="ECO:0000256" key="9">
    <source>
        <dbReference type="ARBA" id="ARBA00023014"/>
    </source>
</evidence>
<organism evidence="13 14">
    <name type="scientific">Truepera radiovictrix (strain DSM 17093 / CIP 108686 / LMG 22925 / RQ-24)</name>
    <dbReference type="NCBI Taxonomy" id="649638"/>
    <lineage>
        <taxon>Bacteria</taxon>
        <taxon>Thermotogati</taxon>
        <taxon>Deinococcota</taxon>
        <taxon>Deinococci</taxon>
        <taxon>Trueperales</taxon>
        <taxon>Trueperaceae</taxon>
        <taxon>Truepera</taxon>
    </lineage>
</organism>
<sequence>MAAPETPAPNRPARAKKRSVEEIKSDSHYLSQGIAEEMFDASSDHVSDGVYQLLKFSGMYQQDDRDQRKARRQAGLDKAYSFMLRSRAPGGRLTAAQYLVHDRLADEVGNGTLRLTTRQGIQLHGILKGDVKETIRALHREMVNTLAACGDVNRNVMACPAPERSRQHALLEEVAREIDAHLLPRSEAYYQLWLDGERQPLPAEATPSAAFVAPTDAVEPIYGRTYLPRKFKIGIAFPHDNCVDVFTQDIGIVPVMDGEALRGFNLLIGGGMGMSHTDADTHPVLGKELGFVTREQLLRTVEGIVTVQRDFGNREERKFARMKYLVEARGVAWFRGELERRLGFALGDWVPVGPFAVDDHLGWREQGDGRFYLGIPIENGRIKDAGPMRLRTALRELLTRYPNEVRITPQHNLLVTNLSAQDREPIEALLREHGVRTVGEITQARRYAMACPALPTCGLAVAESERMLPGVIGALERELEALGLGGEEIAIRMTGCPNGCARPYTAELAFVGRSLDKYNIYVGGAFEGTRLVSEYAQMVAGGDLAATVAPLLRLWRDQRDPGERFGDFCHRVGVERLREAAQGVVAA</sequence>
<evidence type="ECO:0000256" key="1">
    <source>
        <dbReference type="ARBA" id="ARBA00001929"/>
    </source>
</evidence>
<feature type="domain" description="Nitrite/sulphite reductase 4Fe-4S" evidence="11">
    <location>
        <begin position="179"/>
        <end position="343"/>
    </location>
</feature>
<protein>
    <submittedName>
        <fullName evidence="13">Nitrite and sulphite reductase 4Fe-4S region</fullName>
        <ecNumber evidence="13">1.8.7.1</ecNumber>
    </submittedName>
</protein>
<dbReference type="InterPro" id="IPR036136">
    <property type="entry name" value="Nit/Sulf_reduc_fer-like_dom_sf"/>
</dbReference>
<feature type="compositionally biased region" description="Pro residues" evidence="10">
    <location>
        <begin position="1"/>
        <end position="10"/>
    </location>
</feature>
<evidence type="ECO:0000313" key="14">
    <source>
        <dbReference type="Proteomes" id="UP000000379"/>
    </source>
</evidence>
<keyword evidence="8" id="KW-0408">Iron</keyword>
<keyword evidence="4" id="KW-0004">4Fe-4S</keyword>
<dbReference type="InterPro" id="IPR045854">
    <property type="entry name" value="NO2/SO3_Rdtase_4Fe4S_sf"/>
</dbReference>
<reference evidence="13 14" key="2">
    <citation type="journal article" date="2011" name="Stand. Genomic Sci.">
        <title>Complete genome sequence of Truepera radiovictrix type strain (RQ-24).</title>
        <authorList>
            <person name="Ivanova N."/>
            <person name="Rohde C."/>
            <person name="Munk C."/>
            <person name="Nolan M."/>
            <person name="Lucas S."/>
            <person name="Del Rio T.G."/>
            <person name="Tice H."/>
            <person name="Deshpande S."/>
            <person name="Cheng J.F."/>
            <person name="Tapia R."/>
            <person name="Han C."/>
            <person name="Goodwin L."/>
            <person name="Pitluck S."/>
            <person name="Liolios K."/>
            <person name="Mavromatis K."/>
            <person name="Mikhailova N."/>
            <person name="Pati A."/>
            <person name="Chen A."/>
            <person name="Palaniappan K."/>
            <person name="Land M."/>
            <person name="Hauser L."/>
            <person name="Chang Y.J."/>
            <person name="Jeffries C.D."/>
            <person name="Brambilla E."/>
            <person name="Rohde M."/>
            <person name="Goker M."/>
            <person name="Tindall B.J."/>
            <person name="Woyke T."/>
            <person name="Bristow J."/>
            <person name="Eisen J.A."/>
            <person name="Markowitz V."/>
            <person name="Hugenholtz P."/>
            <person name="Kyrpides N.C."/>
            <person name="Klenk H.P."/>
            <person name="Lapidus A."/>
        </authorList>
    </citation>
    <scope>NUCLEOTIDE SEQUENCE [LARGE SCALE GENOMIC DNA]</scope>
    <source>
        <strain evidence="14">DSM 17093 / CIP 108686 / LMG 22925 / RQ-24</strain>
    </source>
</reference>
<comment type="similarity">
    <text evidence="3">Belongs to the nitrite and sulfite reductase 4Fe-4S domain family.</text>
</comment>
<evidence type="ECO:0000256" key="7">
    <source>
        <dbReference type="ARBA" id="ARBA00023002"/>
    </source>
</evidence>
<dbReference type="PANTHER" id="PTHR11493:SF47">
    <property type="entry name" value="SULFITE REDUCTASE [NADPH] SUBUNIT BETA"/>
    <property type="match status" value="1"/>
</dbReference>
<keyword evidence="7 13" id="KW-0560">Oxidoreductase</keyword>
<dbReference type="PANTHER" id="PTHR11493">
    <property type="entry name" value="SULFITE REDUCTASE [NADPH] SUBUNIT BETA-RELATED"/>
    <property type="match status" value="1"/>
</dbReference>
<keyword evidence="9" id="KW-0411">Iron-sulfur</keyword>
<evidence type="ECO:0000256" key="8">
    <source>
        <dbReference type="ARBA" id="ARBA00023004"/>
    </source>
</evidence>
<dbReference type="RefSeq" id="WP_013177409.1">
    <property type="nucleotide sequence ID" value="NC_014221.1"/>
</dbReference>
<dbReference type="Pfam" id="PF03460">
    <property type="entry name" value="NIR_SIR_ferr"/>
    <property type="match status" value="2"/>
</dbReference>
<dbReference type="NCBIfam" id="NF010029">
    <property type="entry name" value="PRK13504.1"/>
    <property type="match status" value="1"/>
</dbReference>
<evidence type="ECO:0000256" key="6">
    <source>
        <dbReference type="ARBA" id="ARBA00022723"/>
    </source>
</evidence>
<evidence type="ECO:0000313" key="13">
    <source>
        <dbReference type="EMBL" id="ADI14037.1"/>
    </source>
</evidence>
<dbReference type="FunFam" id="3.30.413.10:FF:000014">
    <property type="entry name" value="Sulfite reductase [ferredoxin], chloroplastic"/>
    <property type="match status" value="1"/>
</dbReference>
<comment type="cofactor">
    <cofactor evidence="1">
        <name>siroheme</name>
        <dbReference type="ChEBI" id="CHEBI:60052"/>
    </cofactor>
</comment>
<feature type="domain" description="Nitrite/sulphite reductase 4Fe-4S" evidence="11">
    <location>
        <begin position="490"/>
        <end position="581"/>
    </location>
</feature>
<dbReference type="GO" id="GO:0020037">
    <property type="term" value="F:heme binding"/>
    <property type="evidence" value="ECO:0007669"/>
    <property type="project" value="InterPro"/>
</dbReference>
<evidence type="ECO:0000256" key="5">
    <source>
        <dbReference type="ARBA" id="ARBA00022617"/>
    </source>
</evidence>
<dbReference type="EC" id="1.8.7.1" evidence="13"/>
<dbReference type="Gene3D" id="3.30.413.10">
    <property type="entry name" value="Sulfite Reductase Hemoprotein, domain 1"/>
    <property type="match status" value="2"/>
</dbReference>
<reference evidence="14" key="1">
    <citation type="submission" date="2010-05" db="EMBL/GenBank/DDBJ databases">
        <title>The complete genome of Truepera radiovictris DSM 17093.</title>
        <authorList>
            <consortium name="US DOE Joint Genome Institute (JGI-PGF)"/>
            <person name="Lucas S."/>
            <person name="Copeland A."/>
            <person name="Lapidus A."/>
            <person name="Glavina del Rio T."/>
            <person name="Dalin E."/>
            <person name="Tice H."/>
            <person name="Bruce D."/>
            <person name="Goodwin L."/>
            <person name="Pitluck S."/>
            <person name="Kyrpides N."/>
            <person name="Mavromatis K."/>
            <person name="Ovchinnikova G."/>
            <person name="Munk A.C."/>
            <person name="Detter J.C."/>
            <person name="Han C."/>
            <person name="Tapia R."/>
            <person name="Land M."/>
            <person name="Hauser L."/>
            <person name="Markowitz V."/>
            <person name="Cheng J.-F."/>
            <person name="Hugenholtz P."/>
            <person name="Woyke T."/>
            <person name="Wu D."/>
            <person name="Tindall B."/>
            <person name="Pomrenke H.G."/>
            <person name="Brambilla E."/>
            <person name="Klenk H.-P."/>
            <person name="Eisen J.A."/>
        </authorList>
    </citation>
    <scope>NUCLEOTIDE SEQUENCE [LARGE SCALE GENOMIC DNA]</scope>
    <source>
        <strain evidence="14">DSM 17093 / CIP 108686 / LMG 22925 / RQ-24</strain>
    </source>
</reference>
<dbReference type="GO" id="GO:0046872">
    <property type="term" value="F:metal ion binding"/>
    <property type="evidence" value="ECO:0007669"/>
    <property type="project" value="UniProtKB-KW"/>
</dbReference>
<dbReference type="InterPro" id="IPR006067">
    <property type="entry name" value="NO2/SO3_Rdtase_4Fe4S_dom"/>
</dbReference>
<dbReference type="KEGG" id="tra:Trad_0904"/>
<evidence type="ECO:0000256" key="3">
    <source>
        <dbReference type="ARBA" id="ARBA00010429"/>
    </source>
</evidence>
<proteinExistence type="inferred from homology"/>
<dbReference type="SUPFAM" id="SSF55124">
    <property type="entry name" value="Nitrite/Sulfite reductase N-terminal domain-like"/>
    <property type="match status" value="2"/>
</dbReference>
<dbReference type="GO" id="GO:0051539">
    <property type="term" value="F:4 iron, 4 sulfur cluster binding"/>
    <property type="evidence" value="ECO:0007669"/>
    <property type="project" value="UniProtKB-KW"/>
</dbReference>
<dbReference type="eggNOG" id="COG0155">
    <property type="taxonomic scope" value="Bacteria"/>
</dbReference>
<dbReference type="Pfam" id="PF01077">
    <property type="entry name" value="NIR_SIR"/>
    <property type="match status" value="2"/>
</dbReference>